<organism evidence="1 2">
    <name type="scientific">Methylobacterium cerastii</name>
    <dbReference type="NCBI Taxonomy" id="932741"/>
    <lineage>
        <taxon>Bacteria</taxon>
        <taxon>Pseudomonadati</taxon>
        <taxon>Pseudomonadota</taxon>
        <taxon>Alphaproteobacteria</taxon>
        <taxon>Hyphomicrobiales</taxon>
        <taxon>Methylobacteriaceae</taxon>
        <taxon>Methylobacterium</taxon>
    </lineage>
</organism>
<gene>
    <name evidence="1" type="ORF">AFCDBAGC_3896</name>
</gene>
<sequence length="84" mass="8460">MPEPVRTGAATDTVWVSVRSTSVKLRLAVSVTAVVDPVVAAASVKACVPASAASIGASLVPVIVKVMSFVVPSSDVTVNTSFFG</sequence>
<evidence type="ECO:0000313" key="2">
    <source>
        <dbReference type="Proteomes" id="UP001055117"/>
    </source>
</evidence>
<evidence type="ECO:0000313" key="1">
    <source>
        <dbReference type="EMBL" id="GJD46016.1"/>
    </source>
</evidence>
<comment type="caution">
    <text evidence="1">The sequence shown here is derived from an EMBL/GenBank/DDBJ whole genome shotgun (WGS) entry which is preliminary data.</text>
</comment>
<name>A0ABQ4QLT8_9HYPH</name>
<dbReference type="Proteomes" id="UP001055117">
    <property type="component" value="Unassembled WGS sequence"/>
</dbReference>
<reference evidence="1 2" key="1">
    <citation type="journal article" date="2021" name="Front. Microbiol.">
        <title>Comprehensive Comparative Genomics and Phenotyping of Methylobacterium Species.</title>
        <authorList>
            <person name="Alessa O."/>
            <person name="Ogura Y."/>
            <person name="Fujitani Y."/>
            <person name="Takami H."/>
            <person name="Hayashi T."/>
            <person name="Sahin N."/>
            <person name="Tani A."/>
        </authorList>
    </citation>
    <scope>NUCLEOTIDE SEQUENCE [LARGE SCALE GENOMIC DNA]</scope>
    <source>
        <strain evidence="1 2">DSM 23679</strain>
    </source>
</reference>
<accession>A0ABQ4QLT8</accession>
<protein>
    <submittedName>
        <fullName evidence="1">Uncharacterized protein</fullName>
    </submittedName>
</protein>
<keyword evidence="2" id="KW-1185">Reference proteome</keyword>
<proteinExistence type="predicted"/>
<dbReference type="EMBL" id="BPQG01000063">
    <property type="protein sequence ID" value="GJD46016.1"/>
    <property type="molecule type" value="Genomic_DNA"/>
</dbReference>